<evidence type="ECO:0008006" key="3">
    <source>
        <dbReference type="Google" id="ProtNLM"/>
    </source>
</evidence>
<keyword evidence="2" id="KW-1185">Reference proteome</keyword>
<proteinExistence type="predicted"/>
<dbReference type="EMBL" id="QKYT01000006">
    <property type="protein sequence ID" value="RIA99189.1"/>
    <property type="molecule type" value="Genomic_DNA"/>
</dbReference>
<dbReference type="SUPFAM" id="SSF52047">
    <property type="entry name" value="RNI-like"/>
    <property type="match status" value="1"/>
</dbReference>
<dbReference type="OrthoDB" id="2303905at2759"/>
<accession>A0A397TP23</accession>
<gene>
    <name evidence="1" type="ORF">C1645_747588</name>
</gene>
<name>A0A397TP23_9GLOM</name>
<organism evidence="1 2">
    <name type="scientific">Glomus cerebriforme</name>
    <dbReference type="NCBI Taxonomy" id="658196"/>
    <lineage>
        <taxon>Eukaryota</taxon>
        <taxon>Fungi</taxon>
        <taxon>Fungi incertae sedis</taxon>
        <taxon>Mucoromycota</taxon>
        <taxon>Glomeromycotina</taxon>
        <taxon>Glomeromycetes</taxon>
        <taxon>Glomerales</taxon>
        <taxon>Glomeraceae</taxon>
        <taxon>Glomus</taxon>
    </lineage>
</organism>
<dbReference type="AlphaFoldDB" id="A0A397TP23"/>
<evidence type="ECO:0000313" key="2">
    <source>
        <dbReference type="Proteomes" id="UP000265703"/>
    </source>
</evidence>
<dbReference type="Gene3D" id="3.80.10.10">
    <property type="entry name" value="Ribonuclease Inhibitor"/>
    <property type="match status" value="1"/>
</dbReference>
<sequence>MASKLSIDILSMIFEELEIEISTLYSCIFVNREWCQLGIPFLWKNPWKIFNEINWMNHDKYEDVVIRYKILFRNFFMLMTKEQKDFLKLNGIEFLFENFMYLKKNNEELPNVINSNVLDNGNTYKIGSYLTYFKSVNSFKDNTKIQTSQRNYSLFDRHLSSQNNSLLQKPLFNYSSFCKTIDSDKIHLMVYHNIKDNNNNLRHLTDYHEYLVEQEILKLLISNTSKLKCFIICNKSHPIALYPNSFISLSQLNELHCNTLIESTVFYGLSQLCRNLEKLIIEGYNDENDGLITFIKQQINLRKVKIYEDDDEPYAQGKCRRIGYALGKFSSIRELDIGKTAITIPPILLEEFQNNLTVFKFGINYETTEVSLADELENVLKNISIPNLQQLIIYNSCPPFDIIAKIVEKSKGDLRKISIGAYDSDENDGMLISSIAKNCPKLEYLMIWIGENVKELIGLFKGCKNLRGLVLQSLWTIVLKRNAEDLLDIICNNASKHLRKFKMTGDWEIYKEALEGFLNNWKNQKRDSLDLYISKSFVSKYNNGYDNIINKYKEMGVIRNYEYEEFIDFDACIDENFLDSW</sequence>
<comment type="caution">
    <text evidence="1">The sequence shown here is derived from an EMBL/GenBank/DDBJ whole genome shotgun (WGS) entry which is preliminary data.</text>
</comment>
<dbReference type="InterPro" id="IPR032675">
    <property type="entry name" value="LRR_dom_sf"/>
</dbReference>
<evidence type="ECO:0000313" key="1">
    <source>
        <dbReference type="EMBL" id="RIA99189.1"/>
    </source>
</evidence>
<reference evidence="1 2" key="1">
    <citation type="submission" date="2018-06" db="EMBL/GenBank/DDBJ databases">
        <title>Comparative genomics reveals the genomic features of Rhizophagus irregularis, R. cerebriforme, R. diaphanum and Gigaspora rosea, and their symbiotic lifestyle signature.</title>
        <authorList>
            <person name="Morin E."/>
            <person name="San Clemente H."/>
            <person name="Chen E.C.H."/>
            <person name="De La Providencia I."/>
            <person name="Hainaut M."/>
            <person name="Kuo A."/>
            <person name="Kohler A."/>
            <person name="Murat C."/>
            <person name="Tang N."/>
            <person name="Roy S."/>
            <person name="Loubradou J."/>
            <person name="Henrissat B."/>
            <person name="Grigoriev I.V."/>
            <person name="Corradi N."/>
            <person name="Roux C."/>
            <person name="Martin F.M."/>
        </authorList>
    </citation>
    <scope>NUCLEOTIDE SEQUENCE [LARGE SCALE GENOMIC DNA]</scope>
    <source>
        <strain evidence="1 2">DAOM 227022</strain>
    </source>
</reference>
<dbReference type="Proteomes" id="UP000265703">
    <property type="component" value="Unassembled WGS sequence"/>
</dbReference>
<protein>
    <recommendedName>
        <fullName evidence="3">F-box domain-containing protein</fullName>
    </recommendedName>
</protein>